<dbReference type="CDD" id="cd24015">
    <property type="entry name" value="ASKHA_NBD_PanK-III"/>
    <property type="match status" value="1"/>
</dbReference>
<evidence type="ECO:0000256" key="13">
    <source>
        <dbReference type="ARBA" id="ARBA00022993"/>
    </source>
</evidence>
<evidence type="ECO:0000256" key="12">
    <source>
        <dbReference type="ARBA" id="ARBA00022958"/>
    </source>
</evidence>
<evidence type="ECO:0000256" key="14">
    <source>
        <dbReference type="ARBA" id="ARBA00038036"/>
    </source>
</evidence>
<comment type="cofactor">
    <cofactor evidence="16">
        <name>NH4(+)</name>
        <dbReference type="ChEBI" id="CHEBI:28938"/>
    </cofactor>
    <cofactor evidence="16">
        <name>K(+)</name>
        <dbReference type="ChEBI" id="CHEBI:29103"/>
    </cofactor>
    <text evidence="16">A monovalent cation. Ammonium or potassium.</text>
</comment>
<name>A0ABM8IFT7_9FIRM</name>
<dbReference type="PANTHER" id="PTHR34265">
    <property type="entry name" value="TYPE III PANTOTHENATE KINASE"/>
    <property type="match status" value="1"/>
</dbReference>
<keyword evidence="16" id="KW-0479">Metal-binding</keyword>
<evidence type="ECO:0000256" key="4">
    <source>
        <dbReference type="ARBA" id="ARBA00005225"/>
    </source>
</evidence>
<dbReference type="NCBIfam" id="NF009848">
    <property type="entry name" value="PRK13318.1-6"/>
    <property type="match status" value="1"/>
</dbReference>
<feature type="binding site" evidence="16">
    <location>
        <position position="184"/>
    </location>
    <ligand>
        <name>substrate</name>
    </ligand>
</feature>
<proteinExistence type="inferred from homology"/>
<dbReference type="Pfam" id="PF03309">
    <property type="entry name" value="Pan_kinase"/>
    <property type="match status" value="1"/>
</dbReference>
<dbReference type="InterPro" id="IPR004619">
    <property type="entry name" value="Type_III_PanK"/>
</dbReference>
<evidence type="ECO:0000256" key="9">
    <source>
        <dbReference type="ARBA" id="ARBA00022741"/>
    </source>
</evidence>
<keyword evidence="12 16" id="KW-0630">Potassium</keyword>
<accession>A0ABM8IFT7</accession>
<evidence type="ECO:0000256" key="3">
    <source>
        <dbReference type="ARBA" id="ARBA00004496"/>
    </source>
</evidence>
<feature type="binding site" evidence="16">
    <location>
        <begin position="6"/>
        <end position="13"/>
    </location>
    <ligand>
        <name>ATP</name>
        <dbReference type="ChEBI" id="CHEBI:30616"/>
    </ligand>
</feature>
<dbReference type="NCBIfam" id="NF009855">
    <property type="entry name" value="PRK13321.1"/>
    <property type="match status" value="1"/>
</dbReference>
<organism evidence="17 18">
    <name type="scientific">Turicibacter faecis</name>
    <dbReference type="NCBI Taxonomy" id="2963365"/>
    <lineage>
        <taxon>Bacteria</taxon>
        <taxon>Bacillati</taxon>
        <taxon>Bacillota</taxon>
        <taxon>Erysipelotrichia</taxon>
        <taxon>Erysipelotrichales</taxon>
        <taxon>Turicibacteraceae</taxon>
        <taxon>Turicibacter</taxon>
    </lineage>
</organism>
<keyword evidence="18" id="KW-1185">Reference proteome</keyword>
<evidence type="ECO:0000256" key="16">
    <source>
        <dbReference type="HAMAP-Rule" id="MF_01274"/>
    </source>
</evidence>
<keyword evidence="8 16" id="KW-0808">Transferase</keyword>
<dbReference type="Proteomes" id="UP001432099">
    <property type="component" value="Chromosome"/>
</dbReference>
<comment type="cofactor">
    <cofactor evidence="2">
        <name>K(+)</name>
        <dbReference type="ChEBI" id="CHEBI:29103"/>
    </cofactor>
</comment>
<sequence length="257" mass="28351">MLIVIDVGNTNITLGVYDKDDLIATFRLTTKLQRTSDEFGITLFSFLQTKDINPQAVEAVLISSVVPKIMHSLTNAIRKYFNIEPMIVGPGIKTGISVRTENPREVGADRIVDIAAAYYIYGGPALVIDFGTATTYDYVNENGEFEFGVTSPGIEISAQALWTQAAKLPEIEIKKPETIMCRNTITSMQGGLVYGYIGQTEYIIKKVKEAVGKDIKVVATGGLGRIIYNETDMIDVYDPDLAFKGMRIIYHKNKGGF</sequence>
<comment type="catalytic activity">
    <reaction evidence="1 16">
        <text>(R)-pantothenate + ATP = (R)-4'-phosphopantothenate + ADP + H(+)</text>
        <dbReference type="Rhea" id="RHEA:16373"/>
        <dbReference type="ChEBI" id="CHEBI:10986"/>
        <dbReference type="ChEBI" id="CHEBI:15378"/>
        <dbReference type="ChEBI" id="CHEBI:29032"/>
        <dbReference type="ChEBI" id="CHEBI:30616"/>
        <dbReference type="ChEBI" id="CHEBI:456216"/>
        <dbReference type="EC" id="2.7.1.33"/>
    </reaction>
</comment>
<gene>
    <name evidence="16 17" type="primary">coaX</name>
    <name evidence="17" type="ORF">T23_02090</name>
</gene>
<dbReference type="HAMAP" id="MF_01274">
    <property type="entry name" value="Pantothen_kinase_3"/>
    <property type="match status" value="1"/>
</dbReference>
<evidence type="ECO:0000256" key="8">
    <source>
        <dbReference type="ARBA" id="ARBA00022679"/>
    </source>
</evidence>
<dbReference type="NCBIfam" id="TIGR00671">
    <property type="entry name" value="baf"/>
    <property type="match status" value="1"/>
</dbReference>
<evidence type="ECO:0000256" key="15">
    <source>
        <dbReference type="ARBA" id="ARBA00040883"/>
    </source>
</evidence>
<evidence type="ECO:0000256" key="5">
    <source>
        <dbReference type="ARBA" id="ARBA00011738"/>
    </source>
</evidence>
<feature type="active site" description="Proton acceptor" evidence="16">
    <location>
        <position position="109"/>
    </location>
</feature>
<comment type="caution">
    <text evidence="16">Lacks conserved residue(s) required for the propagation of feature annotation.</text>
</comment>
<keyword evidence="10 16" id="KW-0418">Kinase</keyword>
<feature type="binding site" evidence="16">
    <location>
        <begin position="107"/>
        <end position="110"/>
    </location>
    <ligand>
        <name>substrate</name>
    </ligand>
</feature>
<evidence type="ECO:0000313" key="18">
    <source>
        <dbReference type="Proteomes" id="UP001432099"/>
    </source>
</evidence>
<evidence type="ECO:0000313" key="17">
    <source>
        <dbReference type="EMBL" id="BEH90107.1"/>
    </source>
</evidence>
<evidence type="ECO:0000256" key="6">
    <source>
        <dbReference type="ARBA" id="ARBA00012102"/>
    </source>
</evidence>
<dbReference type="EC" id="2.7.1.33" evidence="6 16"/>
<dbReference type="SUPFAM" id="SSF53067">
    <property type="entry name" value="Actin-like ATPase domain"/>
    <property type="match status" value="2"/>
</dbReference>
<evidence type="ECO:0000256" key="1">
    <source>
        <dbReference type="ARBA" id="ARBA00001206"/>
    </source>
</evidence>
<keyword evidence="11 16" id="KW-0067">ATP-binding</keyword>
<evidence type="ECO:0000256" key="11">
    <source>
        <dbReference type="ARBA" id="ARBA00022840"/>
    </source>
</evidence>
<feature type="binding site" evidence="16">
    <location>
        <position position="129"/>
    </location>
    <ligand>
        <name>K(+)</name>
        <dbReference type="ChEBI" id="CHEBI:29103"/>
    </ligand>
</feature>
<comment type="function">
    <text evidence="16">Catalyzes the phosphorylation of pantothenate (Pan), the first step in CoA biosynthesis.</text>
</comment>
<comment type="subcellular location">
    <subcellularLocation>
        <location evidence="3 16">Cytoplasm</location>
    </subcellularLocation>
</comment>
<dbReference type="InterPro" id="IPR043129">
    <property type="entry name" value="ATPase_NBD"/>
</dbReference>
<keyword evidence="13 16" id="KW-0173">Coenzyme A biosynthesis</keyword>
<keyword evidence="9 16" id="KW-0547">Nucleotide-binding</keyword>
<comment type="subunit">
    <text evidence="5 16">Homodimer.</text>
</comment>
<evidence type="ECO:0000256" key="10">
    <source>
        <dbReference type="ARBA" id="ARBA00022777"/>
    </source>
</evidence>
<reference evidence="17" key="1">
    <citation type="journal article" date="2024" name="Int. J. Syst. Evol. Microbiol.">
        <title>Turicibacter faecis sp. nov., isolated from faeces of heart failure mouse model.</title>
        <authorList>
            <person name="Imamura Y."/>
            <person name="Motooka D."/>
            <person name="Nakajima Y."/>
            <person name="Ito S."/>
            <person name="Kitakaze M."/>
            <person name="Iida T."/>
            <person name="Nakamura S."/>
        </authorList>
    </citation>
    <scope>NUCLEOTIDE SEQUENCE</scope>
    <source>
        <strain evidence="17">TC023</strain>
    </source>
</reference>
<evidence type="ECO:0000256" key="7">
    <source>
        <dbReference type="ARBA" id="ARBA00022490"/>
    </source>
</evidence>
<protein>
    <recommendedName>
        <fullName evidence="15 16">Type III pantothenate kinase</fullName>
        <ecNumber evidence="6 16">2.7.1.33</ecNumber>
    </recommendedName>
    <alternativeName>
        <fullName evidence="16">PanK-III</fullName>
    </alternativeName>
    <alternativeName>
        <fullName evidence="16">Pantothenic acid kinase</fullName>
    </alternativeName>
</protein>
<feature type="binding site" evidence="16">
    <location>
        <position position="132"/>
    </location>
    <ligand>
        <name>ATP</name>
        <dbReference type="ChEBI" id="CHEBI:30616"/>
    </ligand>
</feature>
<dbReference type="Gene3D" id="3.30.420.40">
    <property type="match status" value="2"/>
</dbReference>
<comment type="pathway">
    <text evidence="4 16">Cofactor biosynthesis; coenzyme A biosynthesis; CoA from (R)-pantothenate: step 1/5.</text>
</comment>
<evidence type="ECO:0000256" key="2">
    <source>
        <dbReference type="ARBA" id="ARBA00001958"/>
    </source>
</evidence>
<dbReference type="RefSeq" id="WP_161832306.1">
    <property type="nucleotide sequence ID" value="NZ_AP028127.1"/>
</dbReference>
<dbReference type="EMBL" id="AP028127">
    <property type="protein sequence ID" value="BEH90107.1"/>
    <property type="molecule type" value="Genomic_DNA"/>
</dbReference>
<dbReference type="GO" id="GO:0016301">
    <property type="term" value="F:kinase activity"/>
    <property type="evidence" value="ECO:0007669"/>
    <property type="project" value="UniProtKB-KW"/>
</dbReference>
<keyword evidence="7 16" id="KW-0963">Cytoplasm</keyword>
<dbReference type="PANTHER" id="PTHR34265:SF1">
    <property type="entry name" value="TYPE III PANTOTHENATE KINASE"/>
    <property type="match status" value="1"/>
</dbReference>
<comment type="similarity">
    <text evidence="14 16">Belongs to the type III pantothenate kinase family.</text>
</comment>